<dbReference type="InterPro" id="IPR036265">
    <property type="entry name" value="HIT-like_sf"/>
</dbReference>
<protein>
    <recommendedName>
        <fullName evidence="4">Galactose-1-phosphate uridyl transferase N-terminal domain-containing protein</fullName>
    </recommendedName>
</protein>
<evidence type="ECO:0000313" key="6">
    <source>
        <dbReference type="Proteomes" id="UP000262621"/>
    </source>
</evidence>
<proteinExistence type="predicted"/>
<sequence length="290" mass="31423">MIEQSVQTHPRLARDDWSGRLVYIAPARSARPVVNGDGCPFCAGGDEAPHPFVSPYAFANRWPAIAGRCEVIVHSDDHDDFGTMSPDRIHRVVDLWAERSAGIGSLPDVSCVLVFENRGAEAGATVAHPHSQLFGLPIRPVHWVSGDHERCPGCTSSDPGLTVQESAHCRVEVPQAPLAPFTVRIVTRRHVNDLAGLQPVERASLAHALATAVRALDGLVARPMPYHLWVQQELRPGATAHLAVHLVGLLRSPSRLLNLGAAETATGLRFTPIDPYHVAAQVRAVMKQAR</sequence>
<evidence type="ECO:0000259" key="4">
    <source>
        <dbReference type="Pfam" id="PF01087"/>
    </source>
</evidence>
<evidence type="ECO:0000256" key="1">
    <source>
        <dbReference type="ARBA" id="ARBA00022679"/>
    </source>
</evidence>
<dbReference type="RefSeq" id="WP_117230911.1">
    <property type="nucleotide sequence ID" value="NZ_CP061725.1"/>
</dbReference>
<dbReference type="InterPro" id="IPR019779">
    <property type="entry name" value="GalP_UDPtransf1_His-AS"/>
</dbReference>
<dbReference type="Gene3D" id="3.30.428.10">
    <property type="entry name" value="HIT-like"/>
    <property type="match status" value="2"/>
</dbReference>
<reference evidence="5 6" key="1">
    <citation type="submission" date="2018-08" db="EMBL/GenBank/DDBJ databases">
        <title>Verrucosispora craniellae sp. nov., isolated from a marine sponge in the South China Sea.</title>
        <authorList>
            <person name="Li L."/>
            <person name="Lin H.W."/>
        </authorList>
    </citation>
    <scope>NUCLEOTIDE SEQUENCE [LARGE SCALE GENOMIC DNA]</scope>
    <source>
        <strain evidence="5 6">LHW63014</strain>
    </source>
</reference>
<organism evidence="5 6">
    <name type="scientific">Micromonospora craniellae</name>
    <dbReference type="NCBI Taxonomy" id="2294034"/>
    <lineage>
        <taxon>Bacteria</taxon>
        <taxon>Bacillati</taxon>
        <taxon>Actinomycetota</taxon>
        <taxon>Actinomycetes</taxon>
        <taxon>Micromonosporales</taxon>
        <taxon>Micromonosporaceae</taxon>
        <taxon>Micromonospora</taxon>
    </lineage>
</organism>
<dbReference type="AlphaFoldDB" id="A0A372FRQ5"/>
<dbReference type="PANTHER" id="PTHR42763:SF2">
    <property type="entry name" value="ADP-GLUCOSE PHOSPHORYLASE"/>
    <property type="match status" value="1"/>
</dbReference>
<keyword evidence="6" id="KW-1185">Reference proteome</keyword>
<gene>
    <name evidence="5" type="ORF">D0Q02_27685</name>
</gene>
<dbReference type="PANTHER" id="PTHR42763">
    <property type="entry name" value="ADP-GLUCOSE PHOSPHORYLASE"/>
    <property type="match status" value="1"/>
</dbReference>
<dbReference type="GO" id="GO:0006012">
    <property type="term" value="P:galactose metabolic process"/>
    <property type="evidence" value="ECO:0007669"/>
    <property type="project" value="InterPro"/>
</dbReference>
<dbReference type="SUPFAM" id="SSF54197">
    <property type="entry name" value="HIT-like"/>
    <property type="match status" value="2"/>
</dbReference>
<dbReference type="PROSITE" id="PS00117">
    <property type="entry name" value="GAL_P_UDP_TRANSF_I"/>
    <property type="match status" value="1"/>
</dbReference>
<evidence type="ECO:0000256" key="3">
    <source>
        <dbReference type="ARBA" id="ARBA00023277"/>
    </source>
</evidence>
<name>A0A372FRQ5_9ACTN</name>
<dbReference type="InterPro" id="IPR005849">
    <property type="entry name" value="GalP_Utransf_N"/>
</dbReference>
<dbReference type="OrthoDB" id="9769064at2"/>
<keyword evidence="1" id="KW-0808">Transferase</keyword>
<evidence type="ECO:0000256" key="2">
    <source>
        <dbReference type="ARBA" id="ARBA00022695"/>
    </source>
</evidence>
<feature type="domain" description="Galactose-1-phosphate uridyl transferase N-terminal" evidence="4">
    <location>
        <begin position="65"/>
        <end position="140"/>
    </location>
</feature>
<dbReference type="GO" id="GO:0008108">
    <property type="term" value="F:UDP-glucose:hexose-1-phosphate uridylyltransferase activity"/>
    <property type="evidence" value="ECO:0007669"/>
    <property type="project" value="InterPro"/>
</dbReference>
<dbReference type="EMBL" id="QVFU01000059">
    <property type="protein sequence ID" value="RFS43467.1"/>
    <property type="molecule type" value="Genomic_DNA"/>
</dbReference>
<dbReference type="InterPro" id="IPR053177">
    <property type="entry name" value="ADP-glucose_phosphorylase"/>
</dbReference>
<keyword evidence="3" id="KW-0119">Carbohydrate metabolism</keyword>
<dbReference type="Proteomes" id="UP000262621">
    <property type="component" value="Unassembled WGS sequence"/>
</dbReference>
<evidence type="ECO:0000313" key="5">
    <source>
        <dbReference type="EMBL" id="RFS43467.1"/>
    </source>
</evidence>
<keyword evidence="2" id="KW-0548">Nucleotidyltransferase</keyword>
<dbReference type="Pfam" id="PF01087">
    <property type="entry name" value="GalP_UDP_transf"/>
    <property type="match status" value="1"/>
</dbReference>
<accession>A0A372FRQ5</accession>
<comment type="caution">
    <text evidence="5">The sequence shown here is derived from an EMBL/GenBank/DDBJ whole genome shotgun (WGS) entry which is preliminary data.</text>
</comment>